<reference evidence="1 2" key="1">
    <citation type="submission" date="2024-07" db="EMBL/GenBank/DDBJ databases">
        <title>The genome sequence of type strain Sediminicola arcticus GDMCC 1.2805.</title>
        <authorList>
            <person name="Liu Y."/>
        </authorList>
    </citation>
    <scope>NUCLEOTIDE SEQUENCE [LARGE SCALE GENOMIC DNA]</scope>
    <source>
        <strain evidence="1 2">GDMCC 1.2805</strain>
    </source>
</reference>
<dbReference type="EMBL" id="JBEXAE010000004">
    <property type="protein sequence ID" value="MET6990986.1"/>
    <property type="molecule type" value="Genomic_DNA"/>
</dbReference>
<organism evidence="1 2">
    <name type="scientific">Sediminicola arcticus</name>
    <dbReference type="NCBI Taxonomy" id="1574308"/>
    <lineage>
        <taxon>Bacteria</taxon>
        <taxon>Pseudomonadati</taxon>
        <taxon>Bacteroidota</taxon>
        <taxon>Flavobacteriia</taxon>
        <taxon>Flavobacteriales</taxon>
        <taxon>Flavobacteriaceae</taxon>
        <taxon>Sediminicola</taxon>
    </lineage>
</organism>
<sequence length="49" mass="5589">MKDFWNKRFAEDSFAYGVIPNAFFKQEIDKLPLSSILLPAEGEGRKAGR</sequence>
<comment type="caution">
    <text evidence="1">The sequence shown here is derived from an EMBL/GenBank/DDBJ whole genome shotgun (WGS) entry which is preliminary data.</text>
</comment>
<protein>
    <submittedName>
        <fullName evidence="1">Uncharacterized protein</fullName>
    </submittedName>
</protein>
<proteinExistence type="predicted"/>
<evidence type="ECO:0000313" key="2">
    <source>
        <dbReference type="Proteomes" id="UP001549799"/>
    </source>
</evidence>
<accession>A0ABV2SUY5</accession>
<dbReference type="RefSeq" id="WP_354615385.1">
    <property type="nucleotide sequence ID" value="NZ_JBEXAE010000004.1"/>
</dbReference>
<keyword evidence="2" id="KW-1185">Reference proteome</keyword>
<dbReference type="Proteomes" id="UP001549799">
    <property type="component" value="Unassembled WGS sequence"/>
</dbReference>
<gene>
    <name evidence="1" type="ORF">ABXZ36_10040</name>
</gene>
<name>A0ABV2SUY5_9FLAO</name>
<evidence type="ECO:0000313" key="1">
    <source>
        <dbReference type="EMBL" id="MET6990986.1"/>
    </source>
</evidence>